<protein>
    <submittedName>
        <fullName evidence="1">Uncharacterized protein</fullName>
    </submittedName>
</protein>
<reference evidence="1" key="1">
    <citation type="submission" date="2022-12" db="EMBL/GenBank/DDBJ databases">
        <authorList>
            <person name="Wang J."/>
        </authorList>
    </citation>
    <scope>NUCLEOTIDE SEQUENCE</scope>
    <source>
        <strain evidence="1">HY-42-06</strain>
    </source>
</reference>
<proteinExistence type="predicted"/>
<dbReference type="RefSeq" id="WP_268051085.1">
    <property type="nucleotide sequence ID" value="NZ_JAPQES010000006.1"/>
</dbReference>
<organism evidence="1 2">
    <name type="scientific">Clostridium ganghwense</name>
    <dbReference type="NCBI Taxonomy" id="312089"/>
    <lineage>
        <taxon>Bacteria</taxon>
        <taxon>Bacillati</taxon>
        <taxon>Bacillota</taxon>
        <taxon>Clostridia</taxon>
        <taxon>Eubacteriales</taxon>
        <taxon>Clostridiaceae</taxon>
        <taxon>Clostridium</taxon>
    </lineage>
</organism>
<accession>A0ABT4CTA5</accession>
<dbReference type="EMBL" id="JAPQES010000006">
    <property type="protein sequence ID" value="MCY6372153.1"/>
    <property type="molecule type" value="Genomic_DNA"/>
</dbReference>
<comment type="caution">
    <text evidence="1">The sequence shown here is derived from an EMBL/GenBank/DDBJ whole genome shotgun (WGS) entry which is preliminary data.</text>
</comment>
<name>A0ABT4CTA5_9CLOT</name>
<evidence type="ECO:0000313" key="1">
    <source>
        <dbReference type="EMBL" id="MCY6372153.1"/>
    </source>
</evidence>
<dbReference type="Proteomes" id="UP001079657">
    <property type="component" value="Unassembled WGS sequence"/>
</dbReference>
<gene>
    <name evidence="1" type="ORF">OXH55_16100</name>
</gene>
<keyword evidence="2" id="KW-1185">Reference proteome</keyword>
<evidence type="ECO:0000313" key="2">
    <source>
        <dbReference type="Proteomes" id="UP001079657"/>
    </source>
</evidence>
<sequence length="101" mass="11399">MGLKVRKIKRKKKIVLTTILLVVVINIGMRLTPEGALRLHGVWLGCFKQALTNNIKKADYMGANYSVNPAFIDIGTGNEMRHFYVEKNFLGLYVVEDIGEC</sequence>